<feature type="region of interest" description="Disordered" evidence="3">
    <location>
        <begin position="65"/>
        <end position="109"/>
    </location>
</feature>
<organism evidence="5 6">
    <name type="scientific">Tetrabaena socialis</name>
    <dbReference type="NCBI Taxonomy" id="47790"/>
    <lineage>
        <taxon>Eukaryota</taxon>
        <taxon>Viridiplantae</taxon>
        <taxon>Chlorophyta</taxon>
        <taxon>core chlorophytes</taxon>
        <taxon>Chlorophyceae</taxon>
        <taxon>CS clade</taxon>
        <taxon>Chlamydomonadales</taxon>
        <taxon>Tetrabaenaceae</taxon>
        <taxon>Tetrabaena</taxon>
    </lineage>
</organism>
<reference evidence="5 6" key="1">
    <citation type="journal article" date="2017" name="Mol. Biol. Evol.">
        <title>The 4-celled Tetrabaena socialis nuclear genome reveals the essential components for genetic control of cell number at the origin of multicellularity in the volvocine lineage.</title>
        <authorList>
            <person name="Featherston J."/>
            <person name="Arakaki Y."/>
            <person name="Hanschen E.R."/>
            <person name="Ferris P.J."/>
            <person name="Michod R.E."/>
            <person name="Olson B.J.S.C."/>
            <person name="Nozaki H."/>
            <person name="Durand P.M."/>
        </authorList>
    </citation>
    <scope>NUCLEOTIDE SEQUENCE [LARGE SCALE GENOMIC DNA]</scope>
    <source>
        <strain evidence="5 6">NIES-571</strain>
    </source>
</reference>
<feature type="non-terminal residue" evidence="5">
    <location>
        <position position="1"/>
    </location>
</feature>
<accession>A0A2J7Y4U8</accession>
<evidence type="ECO:0000313" key="5">
    <source>
        <dbReference type="EMBL" id="PNG83040.1"/>
    </source>
</evidence>
<comment type="caution">
    <text evidence="5">The sequence shown here is derived from an EMBL/GenBank/DDBJ whole genome shotgun (WGS) entry which is preliminary data.</text>
</comment>
<dbReference type="PANTHER" id="PTHR31849">
    <property type="entry name" value="CYSTEINE-RICH PDF MOTIF DOMAIN-CONTAINING PROTEIN 1"/>
    <property type="match status" value="1"/>
</dbReference>
<evidence type="ECO:0000256" key="3">
    <source>
        <dbReference type="SAM" id="MobiDB-lite"/>
    </source>
</evidence>
<dbReference type="PANTHER" id="PTHR31849:SF1">
    <property type="entry name" value="CYSTEINE-RICH DPF MOTIF DOMAIN-CONTAINING PROTEIN 1"/>
    <property type="match status" value="1"/>
</dbReference>
<dbReference type="Pfam" id="PF10170">
    <property type="entry name" value="C6_DPF"/>
    <property type="match status" value="1"/>
</dbReference>
<dbReference type="AlphaFoldDB" id="A0A2J7Y4U8"/>
<keyword evidence="6" id="KW-1185">Reference proteome</keyword>
<dbReference type="InterPro" id="IPR018785">
    <property type="entry name" value="CDPF1_dom"/>
</dbReference>
<evidence type="ECO:0000256" key="2">
    <source>
        <dbReference type="ARBA" id="ARBA00014801"/>
    </source>
</evidence>
<proteinExistence type="inferred from homology"/>
<feature type="non-terminal residue" evidence="5">
    <location>
        <position position="109"/>
    </location>
</feature>
<evidence type="ECO:0000259" key="4">
    <source>
        <dbReference type="Pfam" id="PF10170"/>
    </source>
</evidence>
<gene>
    <name evidence="5" type="ORF">TSOC_015342</name>
</gene>
<dbReference type="OrthoDB" id="191995at2759"/>
<evidence type="ECO:0000256" key="1">
    <source>
        <dbReference type="ARBA" id="ARBA00007917"/>
    </source>
</evidence>
<dbReference type="EMBL" id="PGGS01005068">
    <property type="protein sequence ID" value="PNG83040.1"/>
    <property type="molecule type" value="Genomic_DNA"/>
</dbReference>
<evidence type="ECO:0000313" key="6">
    <source>
        <dbReference type="Proteomes" id="UP000236333"/>
    </source>
</evidence>
<dbReference type="Proteomes" id="UP000236333">
    <property type="component" value="Unassembled WGS sequence"/>
</dbReference>
<dbReference type="InterPro" id="IPR042426">
    <property type="entry name" value="CDPF1"/>
</dbReference>
<feature type="domain" description="Cysteine-rich DPF motif" evidence="4">
    <location>
        <begin position="1"/>
        <end position="55"/>
    </location>
</feature>
<protein>
    <recommendedName>
        <fullName evidence="2">Cysteine-rich DPF motif domain-containing protein 1</fullName>
    </recommendedName>
</protein>
<name>A0A2J7Y4U8_9CHLO</name>
<sequence length="109" mass="11650">FLEQGWLAVDPFAVQPHPLLLGSPCSACARPVCTADTCSLFYAKRFCAEPRRASLRAAAAAAAAQLSNRRRSGSNSGSSSSGSSSWQQPWQLQQAQQPQQRSSAWCGGH</sequence>
<comment type="similarity">
    <text evidence="1">Belongs to the CDPF1 family.</text>
</comment>